<gene>
    <name evidence="3" type="ORF">AAU01_02670</name>
</gene>
<feature type="compositionally biased region" description="Low complexity" evidence="1">
    <location>
        <begin position="140"/>
        <end position="165"/>
    </location>
</feature>
<dbReference type="EMBL" id="BJMD01000001">
    <property type="protein sequence ID" value="GEB17512.1"/>
    <property type="molecule type" value="Genomic_DNA"/>
</dbReference>
<feature type="compositionally biased region" description="Acidic residues" evidence="1">
    <location>
        <begin position="195"/>
        <end position="204"/>
    </location>
</feature>
<comment type="caution">
    <text evidence="3">The sequence shown here is derived from an EMBL/GenBank/DDBJ whole genome shotgun (WGS) entry which is preliminary data.</text>
</comment>
<dbReference type="RefSeq" id="WP_141280923.1">
    <property type="nucleotide sequence ID" value="NZ_BAAAWK010000001.1"/>
</dbReference>
<accession>A0A4Y3N7I7</accession>
<protein>
    <recommendedName>
        <fullName evidence="2">Coenzyme Q-binding protein COQ10 START domain-containing protein</fullName>
    </recommendedName>
</protein>
<feature type="compositionally biased region" description="Basic and acidic residues" evidence="1">
    <location>
        <begin position="205"/>
        <end position="220"/>
    </location>
</feature>
<dbReference type="Pfam" id="PF03364">
    <property type="entry name" value="Polyketide_cyc"/>
    <property type="match status" value="1"/>
</dbReference>
<feature type="domain" description="Coenzyme Q-binding protein COQ10 START" evidence="2">
    <location>
        <begin position="11"/>
        <end position="130"/>
    </location>
</feature>
<evidence type="ECO:0000256" key="1">
    <source>
        <dbReference type="SAM" id="MobiDB-lite"/>
    </source>
</evidence>
<sequence>MTTKVNKTIMVNVPVSMAYRQWTRFEEFPHFMGGVERVTRLSDDRLEWVAEIAGVHRRWEARIVQQDVDRAVAWAAVEGARNAGWVEFKEAGPSQTSLHLSLEYEPHGVLEFLGDKLHIVERQAESDLKKFKEYIEKQAPETSEPTATPATTSGPAGTGGTAAAAVDPSPGASDTTPIVDPITHPFDQTNGLADLDGDSDETADSDTRSEAERKADEGRGEGFIPPLGGLPGQR</sequence>
<dbReference type="SUPFAM" id="SSF55961">
    <property type="entry name" value="Bet v1-like"/>
    <property type="match status" value="1"/>
</dbReference>
<proteinExistence type="predicted"/>
<name>A0A4Y3N7I7_PAEAU</name>
<dbReference type="Gene3D" id="3.30.530.20">
    <property type="match status" value="1"/>
</dbReference>
<dbReference type="CDD" id="cd07817">
    <property type="entry name" value="SRPBCC_8"/>
    <property type="match status" value="1"/>
</dbReference>
<dbReference type="Proteomes" id="UP000317715">
    <property type="component" value="Unassembled WGS sequence"/>
</dbReference>
<dbReference type="InterPro" id="IPR047137">
    <property type="entry name" value="ORF3"/>
</dbReference>
<dbReference type="GeneID" id="97302268"/>
<dbReference type="OrthoDB" id="3695445at2"/>
<feature type="region of interest" description="Disordered" evidence="1">
    <location>
        <begin position="138"/>
        <end position="234"/>
    </location>
</feature>
<evidence type="ECO:0000259" key="2">
    <source>
        <dbReference type="Pfam" id="PF03364"/>
    </source>
</evidence>
<evidence type="ECO:0000313" key="4">
    <source>
        <dbReference type="Proteomes" id="UP000317715"/>
    </source>
</evidence>
<dbReference type="InterPro" id="IPR023393">
    <property type="entry name" value="START-like_dom_sf"/>
</dbReference>
<dbReference type="PANTHER" id="PTHR33824:SF7">
    <property type="entry name" value="POLYKETIDE CYCLASE_DEHYDRASE AND LIPID TRANSPORT SUPERFAMILY PROTEIN"/>
    <property type="match status" value="1"/>
</dbReference>
<dbReference type="AlphaFoldDB" id="A0A4Y3N7I7"/>
<evidence type="ECO:0000313" key="3">
    <source>
        <dbReference type="EMBL" id="GEB17512.1"/>
    </source>
</evidence>
<organism evidence="3 4">
    <name type="scientific">Paenarthrobacter aurescens</name>
    <name type="common">Arthrobacter aurescens</name>
    <dbReference type="NCBI Taxonomy" id="43663"/>
    <lineage>
        <taxon>Bacteria</taxon>
        <taxon>Bacillati</taxon>
        <taxon>Actinomycetota</taxon>
        <taxon>Actinomycetes</taxon>
        <taxon>Micrococcales</taxon>
        <taxon>Micrococcaceae</taxon>
        <taxon>Paenarthrobacter</taxon>
    </lineage>
</organism>
<reference evidence="3 4" key="1">
    <citation type="submission" date="2019-06" db="EMBL/GenBank/DDBJ databases">
        <title>Whole genome shotgun sequence of Paenarthrobacter aurescens NBRC 12136.</title>
        <authorList>
            <person name="Hosoyama A."/>
            <person name="Uohara A."/>
            <person name="Ohji S."/>
            <person name="Ichikawa N."/>
        </authorList>
    </citation>
    <scope>NUCLEOTIDE SEQUENCE [LARGE SCALE GENOMIC DNA]</scope>
    <source>
        <strain evidence="3 4">NBRC 12136</strain>
    </source>
</reference>
<dbReference type="PANTHER" id="PTHR33824">
    <property type="entry name" value="POLYKETIDE CYCLASE/DEHYDRASE AND LIPID TRANSPORT SUPERFAMILY PROTEIN"/>
    <property type="match status" value="1"/>
</dbReference>
<dbReference type="InterPro" id="IPR005031">
    <property type="entry name" value="COQ10_START"/>
</dbReference>
<keyword evidence="4" id="KW-1185">Reference proteome</keyword>